<dbReference type="RefSeq" id="WP_254737433.1">
    <property type="nucleotide sequence ID" value="NZ_JANCLU010000001.1"/>
</dbReference>
<dbReference type="Proteomes" id="UP001205890">
    <property type="component" value="Unassembled WGS sequence"/>
</dbReference>
<dbReference type="InterPro" id="IPR011990">
    <property type="entry name" value="TPR-like_helical_dom_sf"/>
</dbReference>
<comment type="caution">
    <text evidence="1">The sequence shown here is derived from an EMBL/GenBank/DDBJ whole genome shotgun (WGS) entry which is preliminary data.</text>
</comment>
<organism evidence="1 2">
    <name type="scientific">Alsobacter ponti</name>
    <dbReference type="NCBI Taxonomy" id="2962936"/>
    <lineage>
        <taxon>Bacteria</taxon>
        <taxon>Pseudomonadati</taxon>
        <taxon>Pseudomonadota</taxon>
        <taxon>Alphaproteobacteria</taxon>
        <taxon>Hyphomicrobiales</taxon>
        <taxon>Alsobacteraceae</taxon>
        <taxon>Alsobacter</taxon>
    </lineage>
</organism>
<reference evidence="1 2" key="1">
    <citation type="submission" date="2022-07" db="EMBL/GenBank/DDBJ databases">
        <authorList>
            <person name="Li W.-J."/>
            <person name="Deng Q.-Q."/>
        </authorList>
    </citation>
    <scope>NUCLEOTIDE SEQUENCE [LARGE SCALE GENOMIC DNA]</scope>
    <source>
        <strain evidence="1 2">SYSU M60028</strain>
    </source>
</reference>
<proteinExistence type="predicted"/>
<dbReference type="EMBL" id="JANCLU010000001">
    <property type="protein sequence ID" value="MCP8936973.1"/>
    <property type="molecule type" value="Genomic_DNA"/>
</dbReference>
<dbReference type="Gene3D" id="1.25.40.10">
    <property type="entry name" value="Tetratricopeptide repeat domain"/>
    <property type="match status" value="1"/>
</dbReference>
<dbReference type="SUPFAM" id="SSF48452">
    <property type="entry name" value="TPR-like"/>
    <property type="match status" value="1"/>
</dbReference>
<evidence type="ECO:0000313" key="1">
    <source>
        <dbReference type="EMBL" id="MCP8936973.1"/>
    </source>
</evidence>
<gene>
    <name evidence="1" type="ORF">NK718_00450</name>
</gene>
<accession>A0ABT1L7J7</accession>
<dbReference type="PANTHER" id="PTHR23004:SF7">
    <property type="entry name" value="DUF924-DOMAIN-CONTAINING PROTEIN"/>
    <property type="match status" value="1"/>
</dbReference>
<dbReference type="Pfam" id="PF06041">
    <property type="entry name" value="DUF924"/>
    <property type="match status" value="1"/>
</dbReference>
<sequence>MPQMTPNDVLAFWREAGRDRWFRGGEAFDRACIDRFRDVWEDAAAGRLDAWANSPDGALALVLLLDQMPRNMFRATPRAYASDAKAREVAEAAIAAGHDTEVEPALRQFFYLPFMHAESIEAQDLCVALYEAMGDADSLKWARHHRDIVARFGRFPHRNAVLGRETTPQEREWLASEDAFKG</sequence>
<keyword evidence="2" id="KW-1185">Reference proteome</keyword>
<protein>
    <submittedName>
        <fullName evidence="1">DUF924 domain-containing protein</fullName>
    </submittedName>
</protein>
<name>A0ABT1L7J7_9HYPH</name>
<dbReference type="PANTHER" id="PTHR23004">
    <property type="entry name" value="DOUBLECORTIN DOMAIN CONTAINING 2"/>
    <property type="match status" value="1"/>
</dbReference>
<dbReference type="Gene3D" id="1.20.58.320">
    <property type="entry name" value="TPR-like"/>
    <property type="match status" value="1"/>
</dbReference>
<dbReference type="InterPro" id="IPR010323">
    <property type="entry name" value="DUF924"/>
</dbReference>
<evidence type="ECO:0000313" key="2">
    <source>
        <dbReference type="Proteomes" id="UP001205890"/>
    </source>
</evidence>